<accession>A0A7S1F6W1</accession>
<evidence type="ECO:0008006" key="3">
    <source>
        <dbReference type="Google" id="ProtNLM"/>
    </source>
</evidence>
<feature type="compositionally biased region" description="Basic and acidic residues" evidence="1">
    <location>
        <begin position="99"/>
        <end position="119"/>
    </location>
</feature>
<evidence type="ECO:0000313" key="2">
    <source>
        <dbReference type="EMBL" id="CAD8846501.1"/>
    </source>
</evidence>
<dbReference type="SUPFAM" id="SSF47473">
    <property type="entry name" value="EF-hand"/>
    <property type="match status" value="1"/>
</dbReference>
<dbReference type="EMBL" id="HBFQ01029555">
    <property type="protein sequence ID" value="CAD8846501.1"/>
    <property type="molecule type" value="Transcribed_RNA"/>
</dbReference>
<feature type="region of interest" description="Disordered" evidence="1">
    <location>
        <begin position="1"/>
        <end position="691"/>
    </location>
</feature>
<reference evidence="2" key="1">
    <citation type="submission" date="2021-01" db="EMBL/GenBank/DDBJ databases">
        <authorList>
            <person name="Corre E."/>
            <person name="Pelletier E."/>
            <person name="Niang G."/>
            <person name="Scheremetjew M."/>
            <person name="Finn R."/>
            <person name="Kale V."/>
            <person name="Holt S."/>
            <person name="Cochrane G."/>
            <person name="Meng A."/>
            <person name="Brown T."/>
            <person name="Cohen L."/>
        </authorList>
    </citation>
    <scope>NUCLEOTIDE SEQUENCE</scope>
</reference>
<sequence length="1374" mass="154215">MAATPPASEWNVPHDGQIDPTFTVSEASLTDGAAKRKDSSSKKPASRSGGAPGGKQTTVGESRSNRKKDTDVVAEATFRSAGGKRQVAPLASNLPAATGERKATDKAAESRGSKRRSDDPVEDAGSKRSRKGSVLAAEPPKAEPATSAGAHAHFVDAYRRKGEDRARTEGGDRRLGGDEKGGRDPKRSRGEDEKGRLELEKQKQQIRREAEEEERQLQELQRRKEERERREAELEQKLRKGEPERDAPRRGARNALGSVPLESSKERDRGGDRDAKEKADRAAKEKADRVAADRAAADRSAMEKAAAERAAAERAAAEKAAVERAAVEKAEKEAKEKAERAAADRALADRREKERELQRERAEKERNRDYRHGDRDKDRDDKRDKKDKDGKDRERSRDRRKDDDRNRRDAGRGGRDRDRRHDRRGGHDRSRGGRRDRDSGSSSSSSGQRKQRGNYDKRRHDDEPRRPNQSRDGRRGPSPPPRGEDRHRDSTRGMETRPGDDRMRDGKRGGDDHRQPYRGDDRIRDDWRGEEHKNKDGERRDEKAVEKRPDSQPVDDGKDQDRRSLERRDKGRDKDDEGVETDEREKRRRDEDRQTREDERRKKEEERKTFEEGLARRRDEKRRLEAESKKAEDDRRSREAVAATPEEKKAQEVVRKQDEDKRKVESEAREKADALRKRREEYNKMSDGERAVRQQQATLSVLRVLQKLSNPNVEAFEALKKELAEVLVADLPETGLQEIILKAEADRVLKYAETFVEQIRQQQRQWDEMRVEQLKVSSEKEKTARSLLEELEKLVIAAEKASEAATATSSPLAADDAEPCKIVNMIKSVEEAGRSAMALCSACADFLAQKRPEIDEAEAIKDQTAQVIAAAQPRVQAATLSAAAALQQAKSSKESCEKQLAALKWMSDRELLFHKFDADGDCHWSREDVREYAIEVFKFQLPDENLERIFSQLVSDGQFGVRLDQFQTLKTAVGIAKHEVTSKAAKAVRETRAKNMSFHEKRESLTKEFKSLMGLLNDFESKVQAAEHSSESLATEAGTLALDKLKAKSTAVDASVHAARTELAGLQVRARRLLQEVREAGAMAETMRPAVARAASKARLTDLRLQQAAFMAGNGKQLSHHKAFGEYEVLRLEIAQALRAQAESRGTKVEHLFEVVGKVGSGVVTAEDITAFLKDSRLDTGKVDKMIQSATDAVVDEAPEMACGIDPGNPGHFDRESFDRLLRLRYKVVRDIVFSDGLIIERSKQLRRLEVGEIIEVYEGPTVDPSVGVHRVRGCALRDGAVGWVTIAGNPGLPFLSPGGNVFKVIRPLSLFADLEDLEVSPIRPLREGEVLEVLDWARTIGSGITRIKARARSDMAVGWATVDAAGKVYLEAM</sequence>
<organism evidence="2">
    <name type="scientific">Noctiluca scintillans</name>
    <name type="common">Sea sparkle</name>
    <name type="synonym">Red tide dinoflagellate</name>
    <dbReference type="NCBI Taxonomy" id="2966"/>
    <lineage>
        <taxon>Eukaryota</taxon>
        <taxon>Sar</taxon>
        <taxon>Alveolata</taxon>
        <taxon>Dinophyceae</taxon>
        <taxon>Noctilucales</taxon>
        <taxon>Noctilucaceae</taxon>
        <taxon>Noctiluca</taxon>
    </lineage>
</organism>
<proteinExistence type="predicted"/>
<evidence type="ECO:0000256" key="1">
    <source>
        <dbReference type="SAM" id="MobiDB-lite"/>
    </source>
</evidence>
<protein>
    <recommendedName>
        <fullName evidence="3">EF-hand domain-containing protein</fullName>
    </recommendedName>
</protein>
<feature type="compositionally biased region" description="Basic and acidic residues" evidence="1">
    <location>
        <begin position="482"/>
        <end position="691"/>
    </location>
</feature>
<dbReference type="InterPro" id="IPR011992">
    <property type="entry name" value="EF-hand-dom_pair"/>
</dbReference>
<name>A0A7S1F6W1_NOCSC</name>
<feature type="compositionally biased region" description="Basic and acidic residues" evidence="1">
    <location>
        <begin position="263"/>
        <end position="439"/>
    </location>
</feature>
<feature type="compositionally biased region" description="Basic and acidic residues" evidence="1">
    <location>
        <begin position="453"/>
        <end position="475"/>
    </location>
</feature>
<feature type="compositionally biased region" description="Basic and acidic residues" evidence="1">
    <location>
        <begin position="153"/>
        <end position="249"/>
    </location>
</feature>
<gene>
    <name evidence="2" type="ORF">NSCI0253_LOCUS20851</name>
</gene>